<dbReference type="PROSITE" id="PS51873">
    <property type="entry name" value="TRIAD"/>
    <property type="match status" value="1"/>
</dbReference>
<dbReference type="EC" id="2.3.2.31" evidence="2"/>
<dbReference type="GO" id="GO:0016567">
    <property type="term" value="P:protein ubiquitination"/>
    <property type="evidence" value="ECO:0007669"/>
    <property type="project" value="InterPro"/>
</dbReference>
<evidence type="ECO:0000313" key="12">
    <source>
        <dbReference type="Proteomes" id="UP001161017"/>
    </source>
</evidence>
<feature type="compositionally biased region" description="Basic and acidic residues" evidence="9">
    <location>
        <begin position="308"/>
        <end position="340"/>
    </location>
</feature>
<sequence length="491" mass="55218">MCHDCIKRVFELSITDPTTMPPKCCEPDFPIEPTAAMKKLFTHSFKQKWNLKYEEATAKYKIYCPRKRCGQFIRHKYIYTLPAARGDQGPKRRYGQCSKCGTRVCVTCSAKFHTSRECPKDPATLAFQKVAEEKGWQQCYNCKAMIEHNKGCNHMTCRCHAEFCILCGEKWKTCDCPMFEDEAIQEDHERVMREGAGMPQGGWFFEDDDDDGVGMGMGMGGNMGGWDDEWAGMQANEAARDVERHIYVNRHHVPDFGTFDFGRIQAETEALGRRMEREMHIHEELDYDLTSSDPESDRDLIFLNGGPGRRDLAARRTTHRDEPPRRNTTREEPRRRDHDGGGPPTLRGGVGRSRDGGYHGNFGGQGRRLDEGYNGGGGGGGGRRYNGGRMRMRTASPPLNPHLGDDVLRRGHDILTRPYNDQNDRDAGILVEEINNGRSAANRRPGRANAPPLRRASTLAGIGTGVASRARRAGNGGGLNGRVSEWRRYVD</sequence>
<dbReference type="InterPro" id="IPR031127">
    <property type="entry name" value="E3_UB_ligase_RBR"/>
</dbReference>
<feature type="compositionally biased region" description="Gly residues" evidence="9">
    <location>
        <begin position="373"/>
        <end position="385"/>
    </location>
</feature>
<dbReference type="InterPro" id="IPR044066">
    <property type="entry name" value="TRIAD_supradom"/>
</dbReference>
<dbReference type="CDD" id="cd22584">
    <property type="entry name" value="Rcat_RBR_unk"/>
    <property type="match status" value="1"/>
</dbReference>
<dbReference type="Pfam" id="PF01485">
    <property type="entry name" value="IBR"/>
    <property type="match status" value="2"/>
</dbReference>
<dbReference type="EMBL" id="JAPUFD010000002">
    <property type="protein sequence ID" value="MDI1486165.1"/>
    <property type="molecule type" value="Genomic_DNA"/>
</dbReference>
<dbReference type="SUPFAM" id="SSF57850">
    <property type="entry name" value="RING/U-box"/>
    <property type="match status" value="1"/>
</dbReference>
<keyword evidence="12" id="KW-1185">Reference proteome</keyword>
<dbReference type="Proteomes" id="UP001161017">
    <property type="component" value="Unassembled WGS sequence"/>
</dbReference>
<keyword evidence="3" id="KW-0808">Transferase</keyword>
<keyword evidence="8" id="KW-0862">Zinc</keyword>
<dbReference type="Gene3D" id="1.20.120.1750">
    <property type="match status" value="1"/>
</dbReference>
<dbReference type="SMART" id="SM00647">
    <property type="entry name" value="IBR"/>
    <property type="match status" value="2"/>
</dbReference>
<dbReference type="PANTHER" id="PTHR11685">
    <property type="entry name" value="RBR FAMILY RING FINGER AND IBR DOMAIN-CONTAINING"/>
    <property type="match status" value="1"/>
</dbReference>
<evidence type="ECO:0000256" key="8">
    <source>
        <dbReference type="ARBA" id="ARBA00022833"/>
    </source>
</evidence>
<evidence type="ECO:0000256" key="9">
    <source>
        <dbReference type="SAM" id="MobiDB-lite"/>
    </source>
</evidence>
<proteinExistence type="predicted"/>
<gene>
    <name evidence="11" type="ORF">OHK93_004356</name>
</gene>
<evidence type="ECO:0000256" key="6">
    <source>
        <dbReference type="ARBA" id="ARBA00022771"/>
    </source>
</evidence>
<protein>
    <recommendedName>
        <fullName evidence="2">RBR-type E3 ubiquitin transferase</fullName>
        <ecNumber evidence="2">2.3.2.31</ecNumber>
    </recommendedName>
</protein>
<keyword evidence="7" id="KW-0833">Ubl conjugation pathway</keyword>
<keyword evidence="4" id="KW-0479">Metal-binding</keyword>
<evidence type="ECO:0000259" key="10">
    <source>
        <dbReference type="PROSITE" id="PS51873"/>
    </source>
</evidence>
<comment type="catalytic activity">
    <reaction evidence="1">
        <text>[E2 ubiquitin-conjugating enzyme]-S-ubiquitinyl-L-cysteine + [acceptor protein]-L-lysine = [E2 ubiquitin-conjugating enzyme]-L-cysteine + [acceptor protein]-N(6)-ubiquitinyl-L-lysine.</text>
        <dbReference type="EC" id="2.3.2.31"/>
    </reaction>
</comment>
<evidence type="ECO:0000256" key="2">
    <source>
        <dbReference type="ARBA" id="ARBA00012251"/>
    </source>
</evidence>
<name>A0AA43TTF9_9LECA</name>
<dbReference type="AlphaFoldDB" id="A0AA43TTF9"/>
<evidence type="ECO:0000256" key="7">
    <source>
        <dbReference type="ARBA" id="ARBA00022786"/>
    </source>
</evidence>
<organism evidence="11 12">
    <name type="scientific">Ramalina farinacea</name>
    <dbReference type="NCBI Taxonomy" id="258253"/>
    <lineage>
        <taxon>Eukaryota</taxon>
        <taxon>Fungi</taxon>
        <taxon>Dikarya</taxon>
        <taxon>Ascomycota</taxon>
        <taxon>Pezizomycotina</taxon>
        <taxon>Lecanoromycetes</taxon>
        <taxon>OSLEUM clade</taxon>
        <taxon>Lecanoromycetidae</taxon>
        <taxon>Lecanorales</taxon>
        <taxon>Lecanorineae</taxon>
        <taxon>Ramalinaceae</taxon>
        <taxon>Ramalina</taxon>
    </lineage>
</organism>
<comment type="caution">
    <text evidence="11">The sequence shown here is derived from an EMBL/GenBank/DDBJ whole genome shotgun (WGS) entry which is preliminary data.</text>
</comment>
<evidence type="ECO:0000313" key="11">
    <source>
        <dbReference type="EMBL" id="MDI1486165.1"/>
    </source>
</evidence>
<feature type="domain" description="RING-type" evidence="10">
    <location>
        <begin position="1"/>
        <end position="191"/>
    </location>
</feature>
<keyword evidence="6" id="KW-0863">Zinc-finger</keyword>
<dbReference type="InterPro" id="IPR002867">
    <property type="entry name" value="IBR_dom"/>
</dbReference>
<keyword evidence="5" id="KW-0677">Repeat</keyword>
<evidence type="ECO:0000256" key="1">
    <source>
        <dbReference type="ARBA" id="ARBA00001798"/>
    </source>
</evidence>
<feature type="region of interest" description="Disordered" evidence="9">
    <location>
        <begin position="286"/>
        <end position="404"/>
    </location>
</feature>
<evidence type="ECO:0000256" key="3">
    <source>
        <dbReference type="ARBA" id="ARBA00022679"/>
    </source>
</evidence>
<dbReference type="GO" id="GO:0061630">
    <property type="term" value="F:ubiquitin protein ligase activity"/>
    <property type="evidence" value="ECO:0007669"/>
    <property type="project" value="UniProtKB-EC"/>
</dbReference>
<dbReference type="GO" id="GO:0008270">
    <property type="term" value="F:zinc ion binding"/>
    <property type="evidence" value="ECO:0007669"/>
    <property type="project" value="UniProtKB-KW"/>
</dbReference>
<accession>A0AA43TTF9</accession>
<dbReference type="CDD" id="cd20335">
    <property type="entry name" value="BRcat_RBR"/>
    <property type="match status" value="1"/>
</dbReference>
<evidence type="ECO:0000256" key="5">
    <source>
        <dbReference type="ARBA" id="ARBA00022737"/>
    </source>
</evidence>
<reference evidence="11" key="1">
    <citation type="journal article" date="2023" name="Genome Biol. Evol.">
        <title>First Whole Genome Sequence and Flow Cytometry Genome Size Data for the Lichen-Forming Fungus Ramalina farinacea (Ascomycota).</title>
        <authorList>
            <person name="Llewellyn T."/>
            <person name="Mian S."/>
            <person name="Hill R."/>
            <person name="Leitch I.J."/>
            <person name="Gaya E."/>
        </authorList>
    </citation>
    <scope>NUCLEOTIDE SEQUENCE</scope>
    <source>
        <strain evidence="11">LIQ254RAFAR</strain>
    </source>
</reference>
<evidence type="ECO:0000256" key="4">
    <source>
        <dbReference type="ARBA" id="ARBA00022723"/>
    </source>
</evidence>